<keyword evidence="7 10" id="KW-0472">Membrane</keyword>
<evidence type="ECO:0000256" key="10">
    <source>
        <dbReference type="RuleBase" id="RU365067"/>
    </source>
</evidence>
<dbReference type="PANTHER" id="PTHR13117:SF5">
    <property type="entry name" value="PROTEIN RFT1 HOMOLOG"/>
    <property type="match status" value="1"/>
</dbReference>
<dbReference type="STRING" id="5217.A0A4Q1BGN7"/>
<comment type="similarity">
    <text evidence="3 10">Belongs to the RFT1 family.</text>
</comment>
<feature type="transmembrane region" description="Helical" evidence="10">
    <location>
        <begin position="179"/>
        <end position="198"/>
    </location>
</feature>
<comment type="caution">
    <text evidence="12">The sequence shown here is derived from an EMBL/GenBank/DDBJ whole genome shotgun (WGS) entry which is preliminary data.</text>
</comment>
<evidence type="ECO:0000313" key="12">
    <source>
        <dbReference type="EMBL" id="RXK36720.1"/>
    </source>
</evidence>
<dbReference type="GO" id="GO:0006488">
    <property type="term" value="P:dolichol-linked oligosaccharide biosynthetic process"/>
    <property type="evidence" value="ECO:0007669"/>
    <property type="project" value="InterPro"/>
</dbReference>
<feature type="transmembrane region" description="Helical" evidence="10">
    <location>
        <begin position="583"/>
        <end position="601"/>
    </location>
</feature>
<dbReference type="FunCoup" id="A0A4Q1BGN7">
    <property type="interactions" value="294"/>
</dbReference>
<dbReference type="Proteomes" id="UP000289152">
    <property type="component" value="Unassembled WGS sequence"/>
</dbReference>
<evidence type="ECO:0000256" key="5">
    <source>
        <dbReference type="ARBA" id="ARBA00022824"/>
    </source>
</evidence>
<comment type="caution">
    <text evidence="10">Lacks conserved residue(s) required for the propagation of feature annotation.</text>
</comment>
<comment type="pathway">
    <text evidence="2">Protein modification; protein glycosylation.</text>
</comment>
<evidence type="ECO:0000256" key="1">
    <source>
        <dbReference type="ARBA" id="ARBA00004477"/>
    </source>
</evidence>
<feature type="transmembrane region" description="Helical" evidence="10">
    <location>
        <begin position="550"/>
        <end position="571"/>
    </location>
</feature>
<feature type="transmembrane region" description="Helical" evidence="10">
    <location>
        <begin position="335"/>
        <end position="355"/>
    </location>
</feature>
<feature type="transmembrane region" description="Helical" evidence="10">
    <location>
        <begin position="404"/>
        <end position="422"/>
    </location>
</feature>
<feature type="region of interest" description="Disordered" evidence="11">
    <location>
        <begin position="512"/>
        <end position="542"/>
    </location>
</feature>
<dbReference type="Pfam" id="PF04506">
    <property type="entry name" value="Rft-1"/>
    <property type="match status" value="1"/>
</dbReference>
<keyword evidence="6 10" id="KW-1133">Transmembrane helix</keyword>
<evidence type="ECO:0000256" key="11">
    <source>
        <dbReference type="SAM" id="MobiDB-lite"/>
    </source>
</evidence>
<dbReference type="PANTHER" id="PTHR13117">
    <property type="entry name" value="ENDOPLASMIC RETICULUM MULTISPAN TRANSMEMBRANE PROTEIN-RELATED"/>
    <property type="match status" value="1"/>
</dbReference>
<reference evidence="12 13" key="1">
    <citation type="submission" date="2016-06" db="EMBL/GenBank/DDBJ databases">
        <title>Evolution of pathogenesis and genome organization in the Tremellales.</title>
        <authorList>
            <person name="Cuomo C."/>
            <person name="Litvintseva A."/>
            <person name="Heitman J."/>
            <person name="Chen Y."/>
            <person name="Sun S."/>
            <person name="Springer D."/>
            <person name="Dromer F."/>
            <person name="Young S."/>
            <person name="Zeng Q."/>
            <person name="Chapman S."/>
            <person name="Gujja S."/>
            <person name="Saif S."/>
            <person name="Birren B."/>
        </authorList>
    </citation>
    <scope>NUCLEOTIDE SEQUENCE [LARGE SCALE GENOMIC DNA]</scope>
    <source>
        <strain evidence="12 13">ATCC 28783</strain>
    </source>
</reference>
<accession>A0A4Q1BGN7</accession>
<keyword evidence="13" id="KW-1185">Reference proteome</keyword>
<proteinExistence type="inferred from homology"/>
<evidence type="ECO:0000256" key="3">
    <source>
        <dbReference type="ARBA" id="ARBA00010288"/>
    </source>
</evidence>
<dbReference type="OrthoDB" id="9979195at2759"/>
<evidence type="ECO:0000256" key="8">
    <source>
        <dbReference type="ARBA" id="ARBA00044793"/>
    </source>
</evidence>
<evidence type="ECO:0000256" key="9">
    <source>
        <dbReference type="ARBA" id="ARBA00045912"/>
    </source>
</evidence>
<evidence type="ECO:0000256" key="7">
    <source>
        <dbReference type="ARBA" id="ARBA00023136"/>
    </source>
</evidence>
<evidence type="ECO:0000256" key="2">
    <source>
        <dbReference type="ARBA" id="ARBA00004922"/>
    </source>
</evidence>
<dbReference type="GO" id="GO:0005789">
    <property type="term" value="C:endoplasmic reticulum membrane"/>
    <property type="evidence" value="ECO:0007669"/>
    <property type="project" value="UniProtKB-SubCell"/>
</dbReference>
<evidence type="ECO:0000256" key="4">
    <source>
        <dbReference type="ARBA" id="ARBA00022692"/>
    </source>
</evidence>
<dbReference type="AlphaFoldDB" id="A0A4Q1BGN7"/>
<name>A0A4Q1BGN7_TREME</name>
<keyword evidence="5 10" id="KW-0256">Endoplasmic reticulum</keyword>
<dbReference type="InterPro" id="IPR007594">
    <property type="entry name" value="RFT1"/>
</dbReference>
<feature type="transmembrane region" description="Helical" evidence="10">
    <location>
        <begin position="367"/>
        <end position="384"/>
    </location>
</feature>
<evidence type="ECO:0000313" key="13">
    <source>
        <dbReference type="Proteomes" id="UP000289152"/>
    </source>
</evidence>
<sequence>MTHVPTLIKDDPILTTPLPVGATSSKLSSALLTGRSLVLLQLGSRLLTFILNQSLIRICPPEVLGTASIQFDLLTSSIEFLSREGIRNALLRSKPTSNATQNRQDATLARAPFRLGLIISSLLCGIYIYSAPKETAGQNYFFVSLGMYLVGSMMELLVEPLAIRALRENPPRMRVRVQAQGGMAIVKATVTVISIVVLGGDRALLGFAMGQLAGQVWLAGRYISEYRLRLSELIWESKKEGEKRYDSEAWKLAVANTRQGMMKQLLTESDRIAVSRICPLEDQGGYAVAMNYGSLIARIIFQPLEETLLLYFSSSLNSPSTLPLLILSLRFSTHLFLLILTFLPPLYPTILPLLLPKRYLLTSAPKTLETYLLWYIPLLSLNGVLESFHSASASPIQVSKQAKWMIGSSFIFIISLISLTQLSSISSISSSTTSPLLSKLSSLSYVFSFLKNSTNGWNNDRRIWNKGQDGLPTNHGDHQRNTESFLIYASCASMLIRITYAFTHAVNFPFSPSLSSQSSKRGNERHDQTKGRTERKTQDEGQTKNISLRIVLPNFSTISAAIASSGMLWFIKGTHLYDQSLWGTIRFIGLGGICGMGMLFVM</sequence>
<feature type="transmembrane region" description="Helical" evidence="10">
    <location>
        <begin position="141"/>
        <end position="158"/>
    </location>
</feature>
<comment type="function">
    <text evidence="9 10">Intramembrane glycolipid transporter that operates in the biosynthetic pathway of dolichol-linked oligosaccharides, the glycan precursors employed in protein asparagine (N)-glycosylation. The sequential addition of sugars to dolichol pyrophosphate produces dolichol-linked oligosaccharides containing fourteen sugars, including two GlcNAcs, nine mannoses and three glucoses. Once assembled, the oligosaccharide is transferred from the lipid to nascent proteins by oligosaccharyltransferases. The assembly of dolichol-linked oligosaccharides begins on the cytosolic side of the endoplasmic reticulum membrane and finishes in its lumen. RFT1 could mediate the translocation of the cytosolically oriented intermediate DolPP-GlcNAc2Man5, produced by ALG11, into the ER lumen where dolichol-linked oligosaccharides assembly continues. However, the intramembrane lipid transporter activity could not be confirmed in vitro.</text>
</comment>
<comment type="subcellular location">
    <subcellularLocation>
        <location evidence="1 10">Endoplasmic reticulum membrane</location>
        <topology evidence="1 10">Multi-pass membrane protein</topology>
    </subcellularLocation>
</comment>
<gene>
    <name evidence="12" type="ORF">M231_06027</name>
</gene>
<keyword evidence="10" id="KW-0813">Transport</keyword>
<feature type="transmembrane region" description="Helical" evidence="10">
    <location>
        <begin position="111"/>
        <end position="129"/>
    </location>
</feature>
<dbReference type="GO" id="GO:0034203">
    <property type="term" value="P:glycolipid translocation"/>
    <property type="evidence" value="ECO:0007669"/>
    <property type="project" value="TreeGrafter"/>
</dbReference>
<dbReference type="VEuPathDB" id="FungiDB:TREMEDRAFT_44124"/>
<feature type="compositionally biased region" description="Basic and acidic residues" evidence="11">
    <location>
        <begin position="521"/>
        <end position="542"/>
    </location>
</feature>
<keyword evidence="4 10" id="KW-0812">Transmembrane</keyword>
<organism evidence="12 13">
    <name type="scientific">Tremella mesenterica</name>
    <name type="common">Jelly fungus</name>
    <dbReference type="NCBI Taxonomy" id="5217"/>
    <lineage>
        <taxon>Eukaryota</taxon>
        <taxon>Fungi</taxon>
        <taxon>Dikarya</taxon>
        <taxon>Basidiomycota</taxon>
        <taxon>Agaricomycotina</taxon>
        <taxon>Tremellomycetes</taxon>
        <taxon>Tremellales</taxon>
        <taxon>Tremellaceae</taxon>
        <taxon>Tremella</taxon>
    </lineage>
</organism>
<dbReference type="EMBL" id="SDIL01000089">
    <property type="protein sequence ID" value="RXK36720.1"/>
    <property type="molecule type" value="Genomic_DNA"/>
</dbReference>
<protein>
    <recommendedName>
        <fullName evidence="8 10">Man(5)GlcNAc(2)-PP-dolichol translocation protein RFT1</fullName>
    </recommendedName>
</protein>
<evidence type="ECO:0000256" key="6">
    <source>
        <dbReference type="ARBA" id="ARBA00022989"/>
    </source>
</evidence>
<dbReference type="InParanoid" id="A0A4Q1BGN7"/>